<evidence type="ECO:0000256" key="1">
    <source>
        <dbReference type="ARBA" id="ARBA00004141"/>
    </source>
</evidence>
<dbReference type="Proteomes" id="UP001610334">
    <property type="component" value="Unassembled WGS sequence"/>
</dbReference>
<evidence type="ECO:0000256" key="2">
    <source>
        <dbReference type="ARBA" id="ARBA00007018"/>
    </source>
</evidence>
<evidence type="ECO:0000256" key="6">
    <source>
        <dbReference type="SAM" id="Phobius"/>
    </source>
</evidence>
<keyword evidence="8" id="KW-1185">Reference proteome</keyword>
<evidence type="ECO:0000313" key="7">
    <source>
        <dbReference type="EMBL" id="KAL2801687.1"/>
    </source>
</evidence>
<gene>
    <name evidence="7" type="ORF">BJX63DRAFT_416762</name>
</gene>
<dbReference type="InterPro" id="IPR004254">
    <property type="entry name" value="AdipoR/HlyIII-related"/>
</dbReference>
<evidence type="ECO:0000313" key="8">
    <source>
        <dbReference type="Proteomes" id="UP001610334"/>
    </source>
</evidence>
<comment type="caution">
    <text evidence="7">The sequence shown here is derived from an EMBL/GenBank/DDBJ whole genome shotgun (WGS) entry which is preliminary data.</text>
</comment>
<feature type="transmembrane region" description="Helical" evidence="6">
    <location>
        <begin position="145"/>
        <end position="163"/>
    </location>
</feature>
<feature type="transmembrane region" description="Helical" evidence="6">
    <location>
        <begin position="249"/>
        <end position="268"/>
    </location>
</feature>
<keyword evidence="4 6" id="KW-1133">Transmembrane helix</keyword>
<evidence type="ECO:0000256" key="4">
    <source>
        <dbReference type="ARBA" id="ARBA00022989"/>
    </source>
</evidence>
<keyword evidence="3 6" id="KW-0812">Transmembrane</keyword>
<feature type="transmembrane region" description="Helical" evidence="6">
    <location>
        <begin position="208"/>
        <end position="229"/>
    </location>
</feature>
<name>A0ABR4GRP7_9EURO</name>
<feature type="transmembrane region" description="Helical" evidence="6">
    <location>
        <begin position="46"/>
        <end position="67"/>
    </location>
</feature>
<dbReference type="PANTHER" id="PTHR20855">
    <property type="entry name" value="ADIPOR/PROGESTIN RECEPTOR-RELATED"/>
    <property type="match status" value="1"/>
</dbReference>
<feature type="transmembrane region" description="Helical" evidence="6">
    <location>
        <begin position="119"/>
        <end position="138"/>
    </location>
</feature>
<reference evidence="7 8" key="1">
    <citation type="submission" date="2024-07" db="EMBL/GenBank/DDBJ databases">
        <title>Section-level genome sequencing and comparative genomics of Aspergillus sections Usti and Cavernicolus.</title>
        <authorList>
            <consortium name="Lawrence Berkeley National Laboratory"/>
            <person name="Nybo J.L."/>
            <person name="Vesth T.C."/>
            <person name="Theobald S."/>
            <person name="Frisvad J.C."/>
            <person name="Larsen T.O."/>
            <person name="Kjaerboelling I."/>
            <person name="Rothschild-Mancinelli K."/>
            <person name="Lyhne E.K."/>
            <person name="Kogle M.E."/>
            <person name="Barry K."/>
            <person name="Clum A."/>
            <person name="Na H."/>
            <person name="Ledsgaard L."/>
            <person name="Lin J."/>
            <person name="Lipzen A."/>
            <person name="Kuo A."/>
            <person name="Riley R."/>
            <person name="Mondo S."/>
            <person name="Labutti K."/>
            <person name="Haridas S."/>
            <person name="Pangalinan J."/>
            <person name="Salamov A.A."/>
            <person name="Simmons B.A."/>
            <person name="Magnuson J.K."/>
            <person name="Chen J."/>
            <person name="Drula E."/>
            <person name="Henrissat B."/>
            <person name="Wiebenga A."/>
            <person name="Lubbers R.J."/>
            <person name="Gomes A.C."/>
            <person name="Makela M.R."/>
            <person name="Stajich J."/>
            <person name="Grigoriev I.V."/>
            <person name="Mortensen U.H."/>
            <person name="De Vries R.P."/>
            <person name="Baker S.E."/>
            <person name="Andersen M.R."/>
        </authorList>
    </citation>
    <scope>NUCLEOTIDE SEQUENCE [LARGE SCALE GENOMIC DNA]</scope>
    <source>
        <strain evidence="7 8">CBS 588.65</strain>
    </source>
</reference>
<comment type="subcellular location">
    <subcellularLocation>
        <location evidence="1">Membrane</location>
        <topology evidence="1">Multi-pass membrane protein</topology>
    </subcellularLocation>
</comment>
<proteinExistence type="inferred from homology"/>
<evidence type="ECO:0000256" key="5">
    <source>
        <dbReference type="ARBA" id="ARBA00023136"/>
    </source>
</evidence>
<dbReference type="EMBL" id="JBFXLT010000266">
    <property type="protein sequence ID" value="KAL2801687.1"/>
    <property type="molecule type" value="Genomic_DNA"/>
</dbReference>
<evidence type="ECO:0000256" key="3">
    <source>
        <dbReference type="ARBA" id="ARBA00022692"/>
    </source>
</evidence>
<dbReference type="PANTHER" id="PTHR20855:SF52">
    <property type="entry name" value="ADIPONECTIN RECEPTOR PROTEIN"/>
    <property type="match status" value="1"/>
</dbReference>
<protein>
    <submittedName>
        <fullName evidence="7">Hemolysin-III related-domain-containing protein</fullName>
    </submittedName>
</protein>
<comment type="similarity">
    <text evidence="2">Belongs to the ADIPOR family.</text>
</comment>
<keyword evidence="5 6" id="KW-0472">Membrane</keyword>
<feature type="transmembrane region" description="Helical" evidence="6">
    <location>
        <begin position="175"/>
        <end position="196"/>
    </location>
</feature>
<sequence length="279" mass="31500">MPLYWDQLPSWQRDNQYILSGYRAVSNSFRKSFASLAYLHNETVNIFSHLIPAILLSFFSIPLHTSLKARYTSVSTADTVVLGCFVLGAVLCLSISAIFHTVQNHSPHVARTANQMDYIGIVFLIVGSFVPSIFYGFYCQPVLQTVYLTMITSLGLLCAAVSATPQFRLSTWRPFRVRMFIALGLSALFPVVHGVMRFGIRQMDKQIGLSWVVIQGSLYIVGACLYATQVPERIYPGTFDIWISSHQNFHFMVVMAITCHLYGLINAFNFNHNYLAMHC</sequence>
<feature type="transmembrane region" description="Helical" evidence="6">
    <location>
        <begin position="79"/>
        <end position="99"/>
    </location>
</feature>
<dbReference type="Pfam" id="PF03006">
    <property type="entry name" value="HlyIII"/>
    <property type="match status" value="1"/>
</dbReference>
<organism evidence="7 8">
    <name type="scientific">Aspergillus granulosus</name>
    <dbReference type="NCBI Taxonomy" id="176169"/>
    <lineage>
        <taxon>Eukaryota</taxon>
        <taxon>Fungi</taxon>
        <taxon>Dikarya</taxon>
        <taxon>Ascomycota</taxon>
        <taxon>Pezizomycotina</taxon>
        <taxon>Eurotiomycetes</taxon>
        <taxon>Eurotiomycetidae</taxon>
        <taxon>Eurotiales</taxon>
        <taxon>Aspergillaceae</taxon>
        <taxon>Aspergillus</taxon>
        <taxon>Aspergillus subgen. Nidulantes</taxon>
    </lineage>
</organism>
<accession>A0ABR4GRP7</accession>